<dbReference type="Pfam" id="PF17667">
    <property type="entry name" value="Pkinase_fungal"/>
    <property type="match status" value="1"/>
</dbReference>
<protein>
    <recommendedName>
        <fullName evidence="1">Fungal-type protein kinase domain-containing protein</fullName>
    </recommendedName>
</protein>
<dbReference type="AlphaFoldDB" id="A0AA38PF72"/>
<evidence type="ECO:0000313" key="2">
    <source>
        <dbReference type="EMBL" id="KAJ3841823.1"/>
    </source>
</evidence>
<dbReference type="EMBL" id="MU806026">
    <property type="protein sequence ID" value="KAJ3841823.1"/>
    <property type="molecule type" value="Genomic_DNA"/>
</dbReference>
<gene>
    <name evidence="2" type="ORF">F5878DRAFT_440653</name>
</gene>
<dbReference type="InterPro" id="IPR040976">
    <property type="entry name" value="Pkinase_fungal"/>
</dbReference>
<dbReference type="Proteomes" id="UP001163846">
    <property type="component" value="Unassembled WGS sequence"/>
</dbReference>
<name>A0AA38PF72_9AGAR</name>
<keyword evidence="3" id="KW-1185">Reference proteome</keyword>
<organism evidence="2 3">
    <name type="scientific">Lentinula raphanica</name>
    <dbReference type="NCBI Taxonomy" id="153919"/>
    <lineage>
        <taxon>Eukaryota</taxon>
        <taxon>Fungi</taxon>
        <taxon>Dikarya</taxon>
        <taxon>Basidiomycota</taxon>
        <taxon>Agaricomycotina</taxon>
        <taxon>Agaricomycetes</taxon>
        <taxon>Agaricomycetidae</taxon>
        <taxon>Agaricales</taxon>
        <taxon>Marasmiineae</taxon>
        <taxon>Omphalotaceae</taxon>
        <taxon>Lentinula</taxon>
    </lineage>
</organism>
<feature type="domain" description="Fungal-type protein kinase" evidence="1">
    <location>
        <begin position="24"/>
        <end position="127"/>
    </location>
</feature>
<evidence type="ECO:0000259" key="1">
    <source>
        <dbReference type="Pfam" id="PF17667"/>
    </source>
</evidence>
<accession>A0AA38PF72</accession>
<sequence length="275" mass="32110">MRCSAVNHLELELHLTLTTSKQCARSLYDVILRSHHCLCNSHSRTLHSDIDQGNSNNECESHSRVKSSGIILGDWNFAAWVANIADGPASRFRIGTRPYIAHEQHDSDWKGPRQYRHDLEALFYVIVLSTSLHSKPRKEVSNSVDKKYRYHEWYQLDDTTMFDLKSQLMYRAWSPPVTPFFTHVFEWLGQIQISFRHGFAKQADFLQAKQAAERPGGKWRPPELQFYKDDILDGHISYMKMVSIMHEFNELELDTRDSEAQEYLQSQKMLQSEES</sequence>
<proteinExistence type="predicted"/>
<reference evidence="2" key="1">
    <citation type="submission" date="2022-08" db="EMBL/GenBank/DDBJ databases">
        <authorList>
            <consortium name="DOE Joint Genome Institute"/>
            <person name="Min B."/>
            <person name="Riley R."/>
            <person name="Sierra-Patev S."/>
            <person name="Naranjo-Ortiz M."/>
            <person name="Looney B."/>
            <person name="Konkel Z."/>
            <person name="Slot J.C."/>
            <person name="Sakamoto Y."/>
            <person name="Steenwyk J.L."/>
            <person name="Rokas A."/>
            <person name="Carro J."/>
            <person name="Camarero S."/>
            <person name="Ferreira P."/>
            <person name="Molpeceres G."/>
            <person name="Ruiz-Duenas F.J."/>
            <person name="Serrano A."/>
            <person name="Henrissat B."/>
            <person name="Drula E."/>
            <person name="Hughes K.W."/>
            <person name="Mata J.L."/>
            <person name="Ishikawa N.K."/>
            <person name="Vargas-Isla R."/>
            <person name="Ushijima S."/>
            <person name="Smith C.A."/>
            <person name="Ahrendt S."/>
            <person name="Andreopoulos W."/>
            <person name="He G."/>
            <person name="Labutti K."/>
            <person name="Lipzen A."/>
            <person name="Ng V."/>
            <person name="Sandor L."/>
            <person name="Barry K."/>
            <person name="Martinez A.T."/>
            <person name="Xiao Y."/>
            <person name="Gibbons J.G."/>
            <person name="Terashima K."/>
            <person name="Hibbett D.S."/>
            <person name="Grigoriev I.V."/>
        </authorList>
    </citation>
    <scope>NUCLEOTIDE SEQUENCE</scope>
    <source>
        <strain evidence="2">TFB9207</strain>
    </source>
</reference>
<comment type="caution">
    <text evidence="2">The sequence shown here is derived from an EMBL/GenBank/DDBJ whole genome shotgun (WGS) entry which is preliminary data.</text>
</comment>
<evidence type="ECO:0000313" key="3">
    <source>
        <dbReference type="Proteomes" id="UP001163846"/>
    </source>
</evidence>